<keyword evidence="1" id="KW-0472">Membrane</keyword>
<protein>
    <submittedName>
        <fullName evidence="2">Uncharacterized protein</fullName>
    </submittedName>
</protein>
<keyword evidence="1" id="KW-0812">Transmembrane</keyword>
<reference evidence="2 3" key="1">
    <citation type="journal article" date="2015" name="Nat. Commun.">
        <title>Outbred genome sequencing and CRISPR/Cas9 gene editing in butterflies.</title>
        <authorList>
            <person name="Li X."/>
            <person name="Fan D."/>
            <person name="Zhang W."/>
            <person name="Liu G."/>
            <person name="Zhang L."/>
            <person name="Zhao L."/>
            <person name="Fang X."/>
            <person name="Chen L."/>
            <person name="Dong Y."/>
            <person name="Chen Y."/>
            <person name="Ding Y."/>
            <person name="Zhao R."/>
            <person name="Feng M."/>
            <person name="Zhu Y."/>
            <person name="Feng Y."/>
            <person name="Jiang X."/>
            <person name="Zhu D."/>
            <person name="Xiang H."/>
            <person name="Feng X."/>
            <person name="Li S."/>
            <person name="Wang J."/>
            <person name="Zhang G."/>
            <person name="Kronforst M.R."/>
            <person name="Wang W."/>
        </authorList>
    </citation>
    <scope>NUCLEOTIDE SEQUENCE [LARGE SCALE GENOMIC DNA]</scope>
    <source>
        <strain evidence="2">Ya'a_city_454_Px</strain>
        <tissue evidence="2">Whole body</tissue>
    </source>
</reference>
<evidence type="ECO:0000313" key="2">
    <source>
        <dbReference type="EMBL" id="KPI94488.1"/>
    </source>
</evidence>
<sequence>MPISGYTNGVAATVLVALLLVPVQYYIPDLHSGLPEPAPAPPSAYSVSWAHLDDYPKFDIIVAITFVLLVFAIFICDWIQRKLLERRVLKLNKYLQECIENICSWDARQEQLETMMQTVRSATAEYSLLLFLVLRKHRLAPHKGPPSYRFGDKILEDFNPFVKNSEL</sequence>
<keyword evidence="3" id="KW-1185">Reference proteome</keyword>
<gene>
    <name evidence="2" type="ORF">RR46_05740</name>
</gene>
<dbReference type="Proteomes" id="UP000053268">
    <property type="component" value="Unassembled WGS sequence"/>
</dbReference>
<dbReference type="AlphaFoldDB" id="A0A194PNC5"/>
<keyword evidence="1" id="KW-1133">Transmembrane helix</keyword>
<feature type="transmembrane region" description="Helical" evidence="1">
    <location>
        <begin position="7"/>
        <end position="27"/>
    </location>
</feature>
<proteinExistence type="predicted"/>
<name>A0A194PNC5_PAPXU</name>
<feature type="transmembrane region" description="Helical" evidence="1">
    <location>
        <begin position="60"/>
        <end position="79"/>
    </location>
</feature>
<organism evidence="2 3">
    <name type="scientific">Papilio xuthus</name>
    <name type="common">Asian swallowtail butterfly</name>
    <dbReference type="NCBI Taxonomy" id="66420"/>
    <lineage>
        <taxon>Eukaryota</taxon>
        <taxon>Metazoa</taxon>
        <taxon>Ecdysozoa</taxon>
        <taxon>Arthropoda</taxon>
        <taxon>Hexapoda</taxon>
        <taxon>Insecta</taxon>
        <taxon>Pterygota</taxon>
        <taxon>Neoptera</taxon>
        <taxon>Endopterygota</taxon>
        <taxon>Lepidoptera</taxon>
        <taxon>Glossata</taxon>
        <taxon>Ditrysia</taxon>
        <taxon>Papilionoidea</taxon>
        <taxon>Papilionidae</taxon>
        <taxon>Papilioninae</taxon>
        <taxon>Papilio</taxon>
    </lineage>
</organism>
<dbReference type="EMBL" id="KQ459598">
    <property type="protein sequence ID" value="KPI94488.1"/>
    <property type="molecule type" value="Genomic_DNA"/>
</dbReference>
<evidence type="ECO:0000256" key="1">
    <source>
        <dbReference type="SAM" id="Phobius"/>
    </source>
</evidence>
<evidence type="ECO:0000313" key="3">
    <source>
        <dbReference type="Proteomes" id="UP000053268"/>
    </source>
</evidence>
<accession>A0A194PNC5</accession>